<proteinExistence type="predicted"/>
<dbReference type="EMBL" id="WIUZ02000017">
    <property type="protein sequence ID" value="KAF9780267.1"/>
    <property type="molecule type" value="Genomic_DNA"/>
</dbReference>
<sequence length="120" mass="13315">MGKNITRIVYKPDTQSTEEYIIIVHPEELKKYKAGDTTIPLTDVVESFQVFFSNQGNQGLLGKPSKQQLETVFGTSVDVEIIKLMIQKGKDQSSDHLGNNFGSTNVTRGSITEHRSGATR</sequence>
<dbReference type="AlphaFoldDB" id="A0A9P6L2E3"/>
<dbReference type="Pfam" id="PF01172">
    <property type="entry name" value="SBDS_N"/>
    <property type="match status" value="1"/>
</dbReference>
<organism evidence="3 4">
    <name type="scientific">Thelephora terrestris</name>
    <dbReference type="NCBI Taxonomy" id="56493"/>
    <lineage>
        <taxon>Eukaryota</taxon>
        <taxon>Fungi</taxon>
        <taxon>Dikarya</taxon>
        <taxon>Basidiomycota</taxon>
        <taxon>Agaricomycotina</taxon>
        <taxon>Agaricomycetes</taxon>
        <taxon>Thelephorales</taxon>
        <taxon>Thelephoraceae</taxon>
        <taxon>Thelephora</taxon>
    </lineage>
</organism>
<name>A0A9P6L2E3_9AGAM</name>
<dbReference type="OrthoDB" id="2567806at2759"/>
<evidence type="ECO:0000256" key="1">
    <source>
        <dbReference type="SAM" id="MobiDB-lite"/>
    </source>
</evidence>
<dbReference type="InterPro" id="IPR019783">
    <property type="entry name" value="SDO1/SBDS_N"/>
</dbReference>
<feature type="compositionally biased region" description="Polar residues" evidence="1">
    <location>
        <begin position="95"/>
        <end position="110"/>
    </location>
</feature>
<feature type="compositionally biased region" description="Basic and acidic residues" evidence="1">
    <location>
        <begin position="111"/>
        <end position="120"/>
    </location>
</feature>
<reference evidence="3" key="2">
    <citation type="submission" date="2020-11" db="EMBL/GenBank/DDBJ databases">
        <authorList>
            <consortium name="DOE Joint Genome Institute"/>
            <person name="Kuo A."/>
            <person name="Miyauchi S."/>
            <person name="Kiss E."/>
            <person name="Drula E."/>
            <person name="Kohler A."/>
            <person name="Sanchez-Garcia M."/>
            <person name="Andreopoulos B."/>
            <person name="Barry K.W."/>
            <person name="Bonito G."/>
            <person name="Buee M."/>
            <person name="Carver A."/>
            <person name="Chen C."/>
            <person name="Cichocki N."/>
            <person name="Clum A."/>
            <person name="Culley D."/>
            <person name="Crous P.W."/>
            <person name="Fauchery L."/>
            <person name="Girlanda M."/>
            <person name="Hayes R."/>
            <person name="Keri Z."/>
            <person name="Labutti K."/>
            <person name="Lipzen A."/>
            <person name="Lombard V."/>
            <person name="Magnuson J."/>
            <person name="Maillard F."/>
            <person name="Morin E."/>
            <person name="Murat C."/>
            <person name="Nolan M."/>
            <person name="Ohm R."/>
            <person name="Pangilinan J."/>
            <person name="Pereira M."/>
            <person name="Perotto S."/>
            <person name="Peter M."/>
            <person name="Riley R."/>
            <person name="Sitrit Y."/>
            <person name="Stielow B."/>
            <person name="Szollosi G."/>
            <person name="Zifcakova L."/>
            <person name="Stursova M."/>
            <person name="Spatafora J.W."/>
            <person name="Tedersoo L."/>
            <person name="Vaario L.-M."/>
            <person name="Yamada A."/>
            <person name="Yan M."/>
            <person name="Wang P."/>
            <person name="Xu J."/>
            <person name="Bruns T."/>
            <person name="Baldrian P."/>
            <person name="Vilgalys R."/>
            <person name="Henrissat B."/>
            <person name="Grigoriev I.V."/>
            <person name="Hibbett D."/>
            <person name="Nagy L.G."/>
            <person name="Martin F.M."/>
        </authorList>
    </citation>
    <scope>NUCLEOTIDE SEQUENCE</scope>
    <source>
        <strain evidence="3">UH-Tt-Lm1</strain>
    </source>
</reference>
<feature type="region of interest" description="Disordered" evidence="1">
    <location>
        <begin position="89"/>
        <end position="120"/>
    </location>
</feature>
<dbReference type="Gene3D" id="3.30.1250.10">
    <property type="entry name" value="Ribosome maturation protein SBDS, N-terminal domain"/>
    <property type="match status" value="1"/>
</dbReference>
<keyword evidence="4" id="KW-1185">Reference proteome</keyword>
<evidence type="ECO:0000313" key="3">
    <source>
        <dbReference type="EMBL" id="KAF9780267.1"/>
    </source>
</evidence>
<evidence type="ECO:0000313" key="4">
    <source>
        <dbReference type="Proteomes" id="UP000736335"/>
    </source>
</evidence>
<dbReference type="Proteomes" id="UP000736335">
    <property type="component" value="Unassembled WGS sequence"/>
</dbReference>
<reference evidence="3" key="1">
    <citation type="journal article" date="2020" name="Nat. Commun.">
        <title>Large-scale genome sequencing of mycorrhizal fungi provides insights into the early evolution of symbiotic traits.</title>
        <authorList>
            <person name="Miyauchi S."/>
            <person name="Kiss E."/>
            <person name="Kuo A."/>
            <person name="Drula E."/>
            <person name="Kohler A."/>
            <person name="Sanchez-Garcia M."/>
            <person name="Morin E."/>
            <person name="Andreopoulos B."/>
            <person name="Barry K.W."/>
            <person name="Bonito G."/>
            <person name="Buee M."/>
            <person name="Carver A."/>
            <person name="Chen C."/>
            <person name="Cichocki N."/>
            <person name="Clum A."/>
            <person name="Culley D."/>
            <person name="Crous P.W."/>
            <person name="Fauchery L."/>
            <person name="Girlanda M."/>
            <person name="Hayes R.D."/>
            <person name="Keri Z."/>
            <person name="LaButti K."/>
            <person name="Lipzen A."/>
            <person name="Lombard V."/>
            <person name="Magnuson J."/>
            <person name="Maillard F."/>
            <person name="Murat C."/>
            <person name="Nolan M."/>
            <person name="Ohm R.A."/>
            <person name="Pangilinan J."/>
            <person name="Pereira M.F."/>
            <person name="Perotto S."/>
            <person name="Peter M."/>
            <person name="Pfister S."/>
            <person name="Riley R."/>
            <person name="Sitrit Y."/>
            <person name="Stielow J.B."/>
            <person name="Szollosi G."/>
            <person name="Zifcakova L."/>
            <person name="Stursova M."/>
            <person name="Spatafora J.W."/>
            <person name="Tedersoo L."/>
            <person name="Vaario L.M."/>
            <person name="Yamada A."/>
            <person name="Yan M."/>
            <person name="Wang P."/>
            <person name="Xu J."/>
            <person name="Bruns T."/>
            <person name="Baldrian P."/>
            <person name="Vilgalys R."/>
            <person name="Dunand C."/>
            <person name="Henrissat B."/>
            <person name="Grigoriev I.V."/>
            <person name="Hibbett D."/>
            <person name="Nagy L.G."/>
            <person name="Martin F.M."/>
        </authorList>
    </citation>
    <scope>NUCLEOTIDE SEQUENCE</scope>
    <source>
        <strain evidence="3">UH-Tt-Lm1</strain>
    </source>
</reference>
<gene>
    <name evidence="3" type="ORF">BJ322DRAFT_1085554</name>
</gene>
<dbReference type="SUPFAM" id="SSF89895">
    <property type="entry name" value="FYSH domain"/>
    <property type="match status" value="1"/>
</dbReference>
<protein>
    <submittedName>
        <fullName evidence="3">Ribosome maturation protein</fullName>
    </submittedName>
</protein>
<feature type="domain" description="Ribosome maturation protein SDO1/SBDS N-terminal" evidence="2">
    <location>
        <begin position="5"/>
        <end position="95"/>
    </location>
</feature>
<comment type="caution">
    <text evidence="3">The sequence shown here is derived from an EMBL/GenBank/DDBJ whole genome shotgun (WGS) entry which is preliminary data.</text>
</comment>
<accession>A0A9P6L2E3</accession>
<evidence type="ECO:0000259" key="2">
    <source>
        <dbReference type="Pfam" id="PF01172"/>
    </source>
</evidence>
<dbReference type="InterPro" id="IPR036786">
    <property type="entry name" value="Ribosome_mat_SBDS_N_sf"/>
</dbReference>